<dbReference type="PANTHER" id="PTHR30372:SF4">
    <property type="entry name" value="LIPID-A-DISACCHARIDE SYNTHASE, MITOCHONDRIAL-RELATED"/>
    <property type="match status" value="1"/>
</dbReference>
<comment type="function">
    <text evidence="1 10">Condensation of UDP-2,3-diacylglucosamine and 2,3-diacylglucosamine-1-phosphate to form lipid A disaccharide, a precursor of lipid A, a phosphorylated glycolipid that anchors the lipopolysaccharide to the outer membrane of the cell.</text>
</comment>
<evidence type="ECO:0000313" key="11">
    <source>
        <dbReference type="EMBL" id="SFJ78425.1"/>
    </source>
</evidence>
<keyword evidence="12" id="KW-1185">Reference proteome</keyword>
<keyword evidence="4 10" id="KW-0444">Lipid biosynthesis</keyword>
<evidence type="ECO:0000256" key="10">
    <source>
        <dbReference type="HAMAP-Rule" id="MF_00392"/>
    </source>
</evidence>
<dbReference type="PANTHER" id="PTHR30372">
    <property type="entry name" value="LIPID-A-DISACCHARIDE SYNTHASE"/>
    <property type="match status" value="1"/>
</dbReference>
<evidence type="ECO:0000256" key="3">
    <source>
        <dbReference type="ARBA" id="ARBA00020902"/>
    </source>
</evidence>
<keyword evidence="7 10" id="KW-0808">Transferase</keyword>
<dbReference type="HAMAP" id="MF_00392">
    <property type="entry name" value="LpxB"/>
    <property type="match status" value="1"/>
</dbReference>
<dbReference type="GO" id="GO:0009245">
    <property type="term" value="P:lipid A biosynthetic process"/>
    <property type="evidence" value="ECO:0007669"/>
    <property type="project" value="UniProtKB-UniRule"/>
</dbReference>
<evidence type="ECO:0000256" key="7">
    <source>
        <dbReference type="ARBA" id="ARBA00022679"/>
    </source>
</evidence>
<evidence type="ECO:0000313" key="12">
    <source>
        <dbReference type="Proteomes" id="UP000198635"/>
    </source>
</evidence>
<evidence type="ECO:0000256" key="1">
    <source>
        <dbReference type="ARBA" id="ARBA00002056"/>
    </source>
</evidence>
<dbReference type="AlphaFoldDB" id="A0A1I3U6A3"/>
<dbReference type="NCBIfam" id="TIGR00215">
    <property type="entry name" value="lpxB"/>
    <property type="match status" value="1"/>
</dbReference>
<keyword evidence="8 10" id="KW-0443">Lipid metabolism</keyword>
<dbReference type="GO" id="GO:0008915">
    <property type="term" value="F:lipid-A-disaccharide synthase activity"/>
    <property type="evidence" value="ECO:0007669"/>
    <property type="project" value="UniProtKB-UniRule"/>
</dbReference>
<comment type="similarity">
    <text evidence="10">Belongs to the LpxB family.</text>
</comment>
<name>A0A1I3U6A3_9BACT</name>
<dbReference type="SUPFAM" id="SSF53756">
    <property type="entry name" value="UDP-Glycosyltransferase/glycogen phosphorylase"/>
    <property type="match status" value="1"/>
</dbReference>
<evidence type="ECO:0000256" key="6">
    <source>
        <dbReference type="ARBA" id="ARBA00022676"/>
    </source>
</evidence>
<dbReference type="UniPathway" id="UPA00973"/>
<organism evidence="11 12">
    <name type="scientific">Desulfomicrobium apsheronum</name>
    <dbReference type="NCBI Taxonomy" id="52560"/>
    <lineage>
        <taxon>Bacteria</taxon>
        <taxon>Pseudomonadati</taxon>
        <taxon>Thermodesulfobacteriota</taxon>
        <taxon>Desulfovibrionia</taxon>
        <taxon>Desulfovibrionales</taxon>
        <taxon>Desulfomicrobiaceae</taxon>
        <taxon>Desulfomicrobium</taxon>
    </lineage>
</organism>
<dbReference type="Pfam" id="PF02684">
    <property type="entry name" value="LpxB"/>
    <property type="match status" value="1"/>
</dbReference>
<accession>A0A1I3U6A3</accession>
<sequence length="398" mass="44130">MPKVWTGQGFGLLVILTPKNYCDGMTNTPTIWINAGETSGDLHGQLLVQALRDQCPDAKFLGMAGPAMREEGVEARLRTEALSVMGFTEVLAQLPKIMGLLRTLESQLTTSRPDVVVVIDAPDFHFRVARIAQRLGIPVVYYISPKLWAWREGRVAFLRRHIDRLVSILPFEVEFYARHGMSIDYVGHPLLDSIRTPRIMNVRRHDNRIGILPGSRKREITSLLPIFSRAAALLAARYPDLEFVLPVAPGMDRELITSCWISKTPVTLIESSTRYELMRSCRAIMAASGTATLETALLEVPTAVAYRFSPLTYLLGRMLVKVPFISLPNLILGEPVFPEFLQNDANPSALAAAVAQWIEDTPSRARVLDRLGTLPSLLGNGGAAERAAKIVLDTMHRP</sequence>
<dbReference type="InterPro" id="IPR003835">
    <property type="entry name" value="Glyco_trans_19"/>
</dbReference>
<dbReference type="STRING" id="52560.SAMN04488082_10740"/>
<evidence type="ECO:0000256" key="5">
    <source>
        <dbReference type="ARBA" id="ARBA00022556"/>
    </source>
</evidence>
<dbReference type="EMBL" id="FORX01000007">
    <property type="protein sequence ID" value="SFJ78425.1"/>
    <property type="molecule type" value="Genomic_DNA"/>
</dbReference>
<evidence type="ECO:0000256" key="2">
    <source>
        <dbReference type="ARBA" id="ARBA00012687"/>
    </source>
</evidence>
<gene>
    <name evidence="10" type="primary">lpxB</name>
    <name evidence="11" type="ORF">SAMN04488082_10740</name>
</gene>
<protein>
    <recommendedName>
        <fullName evidence="3 10">Lipid-A-disaccharide synthase</fullName>
        <ecNumber evidence="2 10">2.4.1.182</ecNumber>
    </recommendedName>
</protein>
<keyword evidence="6 10" id="KW-0328">Glycosyltransferase</keyword>
<dbReference type="Proteomes" id="UP000198635">
    <property type="component" value="Unassembled WGS sequence"/>
</dbReference>
<evidence type="ECO:0000256" key="9">
    <source>
        <dbReference type="ARBA" id="ARBA00048975"/>
    </source>
</evidence>
<evidence type="ECO:0000256" key="8">
    <source>
        <dbReference type="ARBA" id="ARBA00023098"/>
    </source>
</evidence>
<proteinExistence type="inferred from homology"/>
<dbReference type="GO" id="GO:0005543">
    <property type="term" value="F:phospholipid binding"/>
    <property type="evidence" value="ECO:0007669"/>
    <property type="project" value="TreeGrafter"/>
</dbReference>
<reference evidence="12" key="1">
    <citation type="submission" date="2016-10" db="EMBL/GenBank/DDBJ databases">
        <authorList>
            <person name="Varghese N."/>
            <person name="Submissions S."/>
        </authorList>
    </citation>
    <scope>NUCLEOTIDE SEQUENCE [LARGE SCALE GENOMIC DNA]</scope>
    <source>
        <strain evidence="12">DSM 5918</strain>
    </source>
</reference>
<comment type="pathway">
    <text evidence="10">Bacterial outer membrane biogenesis; LPS lipid A biosynthesis.</text>
</comment>
<dbReference type="GO" id="GO:0016020">
    <property type="term" value="C:membrane"/>
    <property type="evidence" value="ECO:0007669"/>
    <property type="project" value="GOC"/>
</dbReference>
<evidence type="ECO:0000256" key="4">
    <source>
        <dbReference type="ARBA" id="ARBA00022516"/>
    </source>
</evidence>
<comment type="catalytic activity">
    <reaction evidence="9 10">
        <text>a lipid X + a UDP-2-N,3-O-bis[(3R)-3-hydroxyacyl]-alpha-D-glucosamine = a lipid A disaccharide + UDP + H(+)</text>
        <dbReference type="Rhea" id="RHEA:67828"/>
        <dbReference type="ChEBI" id="CHEBI:15378"/>
        <dbReference type="ChEBI" id="CHEBI:58223"/>
        <dbReference type="ChEBI" id="CHEBI:137748"/>
        <dbReference type="ChEBI" id="CHEBI:176338"/>
        <dbReference type="ChEBI" id="CHEBI:176343"/>
        <dbReference type="EC" id="2.4.1.182"/>
    </reaction>
</comment>
<keyword evidence="5 10" id="KW-0441">Lipid A biosynthesis</keyword>
<dbReference type="EC" id="2.4.1.182" evidence="2 10"/>